<gene>
    <name evidence="2" type="ORF">GCM10023338_23560</name>
</gene>
<dbReference type="SUPFAM" id="SSF51338">
    <property type="entry name" value="Composite domain of metallo-dependent hydrolases"/>
    <property type="match status" value="1"/>
</dbReference>
<dbReference type="SUPFAM" id="SSF51556">
    <property type="entry name" value="Metallo-dependent hydrolases"/>
    <property type="match status" value="1"/>
</dbReference>
<evidence type="ECO:0000259" key="1">
    <source>
        <dbReference type="Pfam" id="PF07969"/>
    </source>
</evidence>
<proteinExistence type="predicted"/>
<feature type="domain" description="Amidohydrolase 3" evidence="1">
    <location>
        <begin position="52"/>
        <end position="541"/>
    </location>
</feature>
<comment type="caution">
    <text evidence="2">The sequence shown here is derived from an EMBL/GenBank/DDBJ whole genome shotgun (WGS) entry which is preliminary data.</text>
</comment>
<reference evidence="3" key="1">
    <citation type="journal article" date="2019" name="Int. J. Syst. Evol. Microbiol.">
        <title>The Global Catalogue of Microorganisms (GCM) 10K type strain sequencing project: providing services to taxonomists for standard genome sequencing and annotation.</title>
        <authorList>
            <consortium name="The Broad Institute Genomics Platform"/>
            <consortium name="The Broad Institute Genome Sequencing Center for Infectious Disease"/>
            <person name="Wu L."/>
            <person name="Ma J."/>
        </authorList>
    </citation>
    <scope>NUCLEOTIDE SEQUENCE [LARGE SCALE GENOMIC DNA]</scope>
    <source>
        <strain evidence="3">JCM 18424</strain>
    </source>
</reference>
<dbReference type="InterPro" id="IPR013108">
    <property type="entry name" value="Amidohydro_3"/>
</dbReference>
<dbReference type="EMBL" id="BAABKE010000011">
    <property type="protein sequence ID" value="GAA5104209.1"/>
    <property type="molecule type" value="Genomic_DNA"/>
</dbReference>
<dbReference type="InterPro" id="IPR011059">
    <property type="entry name" value="Metal-dep_hydrolase_composite"/>
</dbReference>
<sequence>MVKADAIYFNGNIYSADAHNTFYTAMAITQGEIIAMGDDTSILRHQDEATKLVDLHGQFVMPGLVDSHLHPFWGASQSLSCNLKHQVLSKSEILVKITEYAERYMEEHKDGWIIVRGWMQPDMLPIGSELVREDLDKISQSYPIIVFSNDCHLLVCNSLALSLFKTVDILEDAKIKGILEDGPAMQAFDEITRYSDDYALKVARKAQFLLNEQGVTTVMDARADAVAFKAFQSLAQSNELTLRVLGAREIPAKAFATVEMIPDAIAETQAFMAEFSYKQTALQPTTTISHIKFFIDGVLQAPLHTALLRKPYHLDGIEQCGDCYYDKALLTELLSQTNQLGWHPHMHTVGDAGIDFALDCIEASQERSPNLAVRAGLAHNELTVPEHYSRFKQLNVIATQSLQWGAMSQITQVEFEQLLGKDRIEYFECAGRFYDAGIKVAYGSDWPIDHLNLWEHFQIGMNRQLIGDDYRHDNDRMLTIEEVLRSATIDAAYMLGLEHNIGSLEVSKFADFIVLDRDPFMLNSYEIHKVKVVDVFLGGKLINFS</sequence>
<dbReference type="PANTHER" id="PTHR22642">
    <property type="entry name" value="IMIDAZOLONEPROPIONASE"/>
    <property type="match status" value="1"/>
</dbReference>
<organism evidence="2 3">
    <name type="scientific">Wohlfahrtiimonas larvae</name>
    <dbReference type="NCBI Taxonomy" id="1157986"/>
    <lineage>
        <taxon>Bacteria</taxon>
        <taxon>Pseudomonadati</taxon>
        <taxon>Pseudomonadota</taxon>
        <taxon>Gammaproteobacteria</taxon>
        <taxon>Cardiobacteriales</taxon>
        <taxon>Ignatzschineriaceae</taxon>
        <taxon>Wohlfahrtiimonas</taxon>
    </lineage>
</organism>
<protein>
    <submittedName>
        <fullName evidence="2">Amidohydrolase</fullName>
    </submittedName>
</protein>
<dbReference type="Gene3D" id="2.30.40.10">
    <property type="entry name" value="Urease, subunit C, domain 1"/>
    <property type="match status" value="1"/>
</dbReference>
<keyword evidence="3" id="KW-1185">Reference proteome</keyword>
<dbReference type="RefSeq" id="WP_077926863.1">
    <property type="nucleotide sequence ID" value="NZ_BAABKE010000011.1"/>
</dbReference>
<accession>A0ABP9MY33</accession>
<evidence type="ECO:0000313" key="2">
    <source>
        <dbReference type="EMBL" id="GAA5104209.1"/>
    </source>
</evidence>
<evidence type="ECO:0000313" key="3">
    <source>
        <dbReference type="Proteomes" id="UP001500631"/>
    </source>
</evidence>
<dbReference type="InterPro" id="IPR033932">
    <property type="entry name" value="YtcJ-like"/>
</dbReference>
<dbReference type="Proteomes" id="UP001500631">
    <property type="component" value="Unassembled WGS sequence"/>
</dbReference>
<dbReference type="Gene3D" id="3.10.310.70">
    <property type="match status" value="1"/>
</dbReference>
<name>A0ABP9MY33_9GAMM</name>
<dbReference type="Pfam" id="PF07969">
    <property type="entry name" value="Amidohydro_3"/>
    <property type="match status" value="1"/>
</dbReference>
<dbReference type="Gene3D" id="3.20.20.140">
    <property type="entry name" value="Metal-dependent hydrolases"/>
    <property type="match status" value="1"/>
</dbReference>
<dbReference type="CDD" id="cd01300">
    <property type="entry name" value="YtcJ_like"/>
    <property type="match status" value="1"/>
</dbReference>
<dbReference type="PANTHER" id="PTHR22642:SF2">
    <property type="entry name" value="PROTEIN LONG AFTER FAR-RED 3"/>
    <property type="match status" value="1"/>
</dbReference>
<dbReference type="InterPro" id="IPR032466">
    <property type="entry name" value="Metal_Hydrolase"/>
</dbReference>